<keyword evidence="3" id="KW-1185">Reference proteome</keyword>
<dbReference type="PANTHER" id="PTHR42731:SF4">
    <property type="entry name" value="RADICAL SAM DOMAIN PROTEIN"/>
    <property type="match status" value="1"/>
</dbReference>
<dbReference type="PROSITE" id="PS51918">
    <property type="entry name" value="RADICAL_SAM"/>
    <property type="match status" value="1"/>
</dbReference>
<dbReference type="InterPro" id="IPR058240">
    <property type="entry name" value="rSAM_sf"/>
</dbReference>
<evidence type="ECO:0000313" key="2">
    <source>
        <dbReference type="EMBL" id="CDM64884.1"/>
    </source>
</evidence>
<dbReference type="SMART" id="SM00729">
    <property type="entry name" value="Elp3"/>
    <property type="match status" value="1"/>
</dbReference>
<dbReference type="GO" id="GO:0051536">
    <property type="term" value="F:iron-sulfur cluster binding"/>
    <property type="evidence" value="ECO:0007669"/>
    <property type="project" value="InterPro"/>
</dbReference>
<dbReference type="InterPro" id="IPR007197">
    <property type="entry name" value="rSAM"/>
</dbReference>
<dbReference type="SFLD" id="SFLDG01082">
    <property type="entry name" value="B12-binding_domain_containing"/>
    <property type="match status" value="1"/>
</dbReference>
<dbReference type="OrthoDB" id="9801424at2"/>
<reference evidence="2 3" key="1">
    <citation type="submission" date="2013-12" db="EMBL/GenBank/DDBJ databases">
        <authorList>
            <person name="Stott M."/>
        </authorList>
    </citation>
    <scope>NUCLEOTIDE SEQUENCE [LARGE SCALE GENOMIC DNA]</scope>
    <source>
        <strain evidence="2 3">K22</strain>
    </source>
</reference>
<dbReference type="GO" id="GO:0003824">
    <property type="term" value="F:catalytic activity"/>
    <property type="evidence" value="ECO:0007669"/>
    <property type="project" value="InterPro"/>
</dbReference>
<accession>A0A0B6WX64</accession>
<evidence type="ECO:0000313" key="3">
    <source>
        <dbReference type="Proteomes" id="UP000031518"/>
    </source>
</evidence>
<gene>
    <name evidence="2" type="ORF">PYK22_00879</name>
</gene>
<dbReference type="RefSeq" id="WP_157770668.1">
    <property type="nucleotide sequence ID" value="NZ_CBXV010000003.1"/>
</dbReference>
<dbReference type="AlphaFoldDB" id="A0A0B6WX64"/>
<dbReference type="Gene3D" id="3.80.30.20">
    <property type="entry name" value="tm_1862 like domain"/>
    <property type="match status" value="1"/>
</dbReference>
<dbReference type="CDD" id="cd01335">
    <property type="entry name" value="Radical_SAM"/>
    <property type="match status" value="1"/>
</dbReference>
<proteinExistence type="predicted"/>
<dbReference type="InterPro" id="IPR023404">
    <property type="entry name" value="rSAM_horseshoe"/>
</dbReference>
<name>A0A0B6WX64_9BACT</name>
<dbReference type="EMBL" id="CBXV010000003">
    <property type="protein sequence ID" value="CDM64884.1"/>
    <property type="molecule type" value="Genomic_DNA"/>
</dbReference>
<evidence type="ECO:0000259" key="1">
    <source>
        <dbReference type="PROSITE" id="PS51918"/>
    </source>
</evidence>
<dbReference type="SUPFAM" id="SSF102114">
    <property type="entry name" value="Radical SAM enzymes"/>
    <property type="match status" value="1"/>
</dbReference>
<dbReference type="InterPro" id="IPR006638">
    <property type="entry name" value="Elp3/MiaA/NifB-like_rSAM"/>
</dbReference>
<sequence>MGSPRIVLTASATEASEYKHSIWQQMLSATIPAKYSRHFINPDALICESWPDGRAKYVPNGLRMVETLLLREYDERDVVTCYPENLHRFVGPETQILAIHAHNPLGISYATDVYSKLAGPDLIPLNAQEFMRIVTHPVVRKYKPKIVVGGPGAWQLERADRLDEFKIDYLIDGEVERVLNDLFRRIIAGDPTLPRVIKIPKTQQPTIDEIPVVRHRSTFGVVEITRGCGRGCQFCSPATKMGRSFPLEHILESVRVNVREGATEVMIVSEDIFLYEQLPNFVTNVPALERLFRSIAAVPGLETIQLSHITIAPVVRDPTVIEKLSPIVVPRSHVRHPESTDPDKRVVDPIIGLGTGSPRLFDMYMKGKAYPYRSTQWRDVVLKGMEILNRHNWYPFCTFIIGLPGETEEDTKQSLDLLRDLRDAKGTFVPTWFVPLENTRLGRKPGAKLIEMTDLQWEFFFTCWKYNLEFWRAESFARYKFALGVPFYYHFIGRKLFGPQVKYPLLRFAGVPERLLRKRLYLDLSGKRDKRGLRPLEGKIAPYYNDARGLRLLDASAFEPPARSAGD</sequence>
<dbReference type="PANTHER" id="PTHR42731">
    <property type="entry name" value="SLL1084 PROTEIN"/>
    <property type="match status" value="1"/>
</dbReference>
<dbReference type="Pfam" id="PF04055">
    <property type="entry name" value="Radical_SAM"/>
    <property type="match status" value="1"/>
</dbReference>
<reference evidence="2 3" key="2">
    <citation type="submission" date="2015-01" db="EMBL/GenBank/DDBJ databases">
        <title>Complete genome sequence of Pyrinomonas methylaliphatogenes type strain K22T.</title>
        <authorList>
            <person name="Lee K.C.Y."/>
            <person name="Power J.F."/>
            <person name="Dunfield P.F."/>
            <person name="Morgan X.C."/>
            <person name="Huttenhower C."/>
            <person name="Stott M.B."/>
        </authorList>
    </citation>
    <scope>NUCLEOTIDE SEQUENCE [LARGE SCALE GENOMIC DNA]</scope>
    <source>
        <strain evidence="2 3">K22</strain>
    </source>
</reference>
<organism evidence="2 3">
    <name type="scientific">Pyrinomonas methylaliphatogenes</name>
    <dbReference type="NCBI Taxonomy" id="454194"/>
    <lineage>
        <taxon>Bacteria</taxon>
        <taxon>Pseudomonadati</taxon>
        <taxon>Acidobacteriota</taxon>
        <taxon>Blastocatellia</taxon>
        <taxon>Blastocatellales</taxon>
        <taxon>Pyrinomonadaceae</taxon>
        <taxon>Pyrinomonas</taxon>
    </lineage>
</organism>
<feature type="domain" description="Radical SAM core" evidence="1">
    <location>
        <begin position="214"/>
        <end position="462"/>
    </location>
</feature>
<dbReference type="STRING" id="454194.PYK22_00879"/>
<protein>
    <submittedName>
        <fullName evidence="2">Fe-S oxidoreductase</fullName>
    </submittedName>
</protein>
<dbReference type="Proteomes" id="UP000031518">
    <property type="component" value="Unassembled WGS sequence"/>
</dbReference>
<dbReference type="SFLD" id="SFLDS00029">
    <property type="entry name" value="Radical_SAM"/>
    <property type="match status" value="1"/>
</dbReference>